<protein>
    <submittedName>
        <fullName evidence="1">Uncharacterized protein</fullName>
    </submittedName>
</protein>
<organism evidence="1">
    <name type="scientific">Rhizophora mucronata</name>
    <name type="common">Asiatic mangrove</name>
    <dbReference type="NCBI Taxonomy" id="61149"/>
    <lineage>
        <taxon>Eukaryota</taxon>
        <taxon>Viridiplantae</taxon>
        <taxon>Streptophyta</taxon>
        <taxon>Embryophyta</taxon>
        <taxon>Tracheophyta</taxon>
        <taxon>Spermatophyta</taxon>
        <taxon>Magnoliopsida</taxon>
        <taxon>eudicotyledons</taxon>
        <taxon>Gunneridae</taxon>
        <taxon>Pentapetalae</taxon>
        <taxon>rosids</taxon>
        <taxon>fabids</taxon>
        <taxon>Malpighiales</taxon>
        <taxon>Rhizophoraceae</taxon>
        <taxon>Rhizophora</taxon>
    </lineage>
</organism>
<accession>A0A2P2NHD1</accession>
<name>A0A2P2NHD1_RHIMU</name>
<reference evidence="1" key="1">
    <citation type="submission" date="2018-02" db="EMBL/GenBank/DDBJ databases">
        <title>Rhizophora mucronata_Transcriptome.</title>
        <authorList>
            <person name="Meera S.P."/>
            <person name="Sreeshan A."/>
            <person name="Augustine A."/>
        </authorList>
    </citation>
    <scope>NUCLEOTIDE SEQUENCE</scope>
    <source>
        <tissue evidence="1">Leaf</tissue>
    </source>
</reference>
<dbReference type="AlphaFoldDB" id="A0A2P2NHD1"/>
<evidence type="ECO:0000313" key="1">
    <source>
        <dbReference type="EMBL" id="MBX41905.1"/>
    </source>
</evidence>
<sequence>MERNCLICTMYYKFLLPTNSDMLKYVDKISIYSRKLCLTC</sequence>
<proteinExistence type="predicted"/>
<dbReference type="EMBL" id="GGEC01061421">
    <property type="protein sequence ID" value="MBX41905.1"/>
    <property type="molecule type" value="Transcribed_RNA"/>
</dbReference>